<dbReference type="OrthoDB" id="1957909at2"/>
<evidence type="ECO:0000313" key="3">
    <source>
        <dbReference type="Proteomes" id="UP000275076"/>
    </source>
</evidence>
<dbReference type="Pfam" id="PF09548">
    <property type="entry name" value="Spore_III_AB"/>
    <property type="match status" value="1"/>
</dbReference>
<dbReference type="EMBL" id="RBVX01000018">
    <property type="protein sequence ID" value="RSL31977.1"/>
    <property type="molecule type" value="Genomic_DNA"/>
</dbReference>
<dbReference type="Proteomes" id="UP000275076">
    <property type="component" value="Unassembled WGS sequence"/>
</dbReference>
<feature type="coiled-coil region" evidence="1">
    <location>
        <begin position="129"/>
        <end position="156"/>
    </location>
</feature>
<dbReference type="PIRSF" id="PIRSF021435">
    <property type="entry name" value="SpoIIIAB"/>
    <property type="match status" value="1"/>
</dbReference>
<dbReference type="AlphaFoldDB" id="A0A428N0W2"/>
<evidence type="ECO:0000313" key="2">
    <source>
        <dbReference type="EMBL" id="RSL31977.1"/>
    </source>
</evidence>
<gene>
    <name evidence="2" type="ORF">D7Z54_17385</name>
</gene>
<protein>
    <submittedName>
        <fullName evidence="2">Stage III sporulation protein SpoAB</fullName>
    </submittedName>
</protein>
<proteinExistence type="predicted"/>
<dbReference type="NCBIfam" id="TIGR02833">
    <property type="entry name" value="spore_III_AB"/>
    <property type="match status" value="1"/>
</dbReference>
<evidence type="ECO:0000256" key="1">
    <source>
        <dbReference type="SAM" id="Coils"/>
    </source>
</evidence>
<name>A0A428N0W2_9BACI</name>
<keyword evidence="1" id="KW-0175">Coiled coil</keyword>
<reference evidence="2 3" key="1">
    <citation type="submission" date="2018-10" db="EMBL/GenBank/DDBJ databases">
        <title>Draft genome sequence of Bacillus salarius IM0101, isolated from a hypersaline soil in Inner Mongolia, China.</title>
        <authorList>
            <person name="Yamprayoonswat W."/>
            <person name="Boonvisut S."/>
            <person name="Jumpathong W."/>
            <person name="Sittihan S."/>
            <person name="Ruangsuj P."/>
            <person name="Wanthongcharoen S."/>
            <person name="Thongpramul N."/>
            <person name="Pimmason S."/>
            <person name="Yu B."/>
            <person name="Yasawong M."/>
        </authorList>
    </citation>
    <scope>NUCLEOTIDE SEQUENCE [LARGE SCALE GENOMIC DNA]</scope>
    <source>
        <strain evidence="2 3">IM0101</strain>
    </source>
</reference>
<organism evidence="2 3">
    <name type="scientific">Salibacterium salarium</name>
    <dbReference type="NCBI Taxonomy" id="284579"/>
    <lineage>
        <taxon>Bacteria</taxon>
        <taxon>Bacillati</taxon>
        <taxon>Bacillota</taxon>
        <taxon>Bacilli</taxon>
        <taxon>Bacillales</taxon>
        <taxon>Bacillaceae</taxon>
    </lineage>
</organism>
<comment type="caution">
    <text evidence="2">The sequence shown here is derived from an EMBL/GenBank/DDBJ whole genome shotgun (WGS) entry which is preliminary data.</text>
</comment>
<keyword evidence="3" id="KW-1185">Reference proteome</keyword>
<sequence>MSWLGALCILTACTWAGFEIAKKLTERPKQLRQLKIALQSFEAEIMYGMSPLPEASRKISKQIPAPLSYLFHFFAEYLKKGESTVPRAWSKSLEETWSYTALQPQEKEVMYQFGTTLGKHEKVQQQKHIRLAMIHLEKEEKEAKEKEQRYEKMAKSLGFLAGLLLIVIFI</sequence>
<dbReference type="RefSeq" id="WP_125557357.1">
    <property type="nucleotide sequence ID" value="NZ_RBVX01000018.1"/>
</dbReference>
<accession>A0A428N0W2</accession>
<dbReference type="InterPro" id="IPR014198">
    <property type="entry name" value="Spore_III_AB"/>
</dbReference>